<accession>A0A9W4DMI6</accession>
<dbReference type="InterPro" id="IPR012341">
    <property type="entry name" value="6hp_glycosidase-like_sf"/>
</dbReference>
<dbReference type="SUPFAM" id="SSF48208">
    <property type="entry name" value="Six-hairpin glycosidases"/>
    <property type="match status" value="1"/>
</dbReference>
<dbReference type="AlphaFoldDB" id="A0A9W4DMI6"/>
<keyword evidence="2" id="KW-1185">Reference proteome</keyword>
<protein>
    <recommendedName>
        <fullName evidence="3">Prenyltransferase</fullName>
    </recommendedName>
</protein>
<dbReference type="Gene3D" id="1.50.10.10">
    <property type="match status" value="1"/>
</dbReference>
<comment type="caution">
    <text evidence="1">The sequence shown here is derived from an EMBL/GenBank/DDBJ whole genome shotgun (WGS) entry which is preliminary data.</text>
</comment>
<dbReference type="GO" id="GO:0005975">
    <property type="term" value="P:carbohydrate metabolic process"/>
    <property type="evidence" value="ECO:0007669"/>
    <property type="project" value="InterPro"/>
</dbReference>
<gene>
    <name evidence="1" type="ORF">SCOCK_180072</name>
</gene>
<name>A0A9W4DMI6_9ACTN</name>
<evidence type="ECO:0000313" key="1">
    <source>
        <dbReference type="EMBL" id="CAG6392695.1"/>
    </source>
</evidence>
<dbReference type="EMBL" id="CAJSLV010000046">
    <property type="protein sequence ID" value="CAG6392695.1"/>
    <property type="molecule type" value="Genomic_DNA"/>
</dbReference>
<reference evidence="1" key="1">
    <citation type="submission" date="2021-05" db="EMBL/GenBank/DDBJ databases">
        <authorList>
            <person name="Arsene-Ploetze F."/>
        </authorList>
    </citation>
    <scope>NUCLEOTIDE SEQUENCE</scope>
    <source>
        <strain evidence="1">DSM 42138</strain>
    </source>
</reference>
<proteinExistence type="predicted"/>
<sequence length="366" mass="39902">MTRADRGQRRTERLALPGVLTMEQAARTVDAMLAVQRPDGAIPWFPGHHLDPWDHIEAAMALDAAGEHDAAEAAYDWLVRHQEPGGGWFAAYQDGDPARPTDRSRESNFCAYLAVGAWHHYLSTGDDAFIERIWPTVVSAVEFVLALQQPGGQIGWKREAAEDGGAAVTDALLTGSSSVHQALRCALAIAEHREEPQPDWELATGALGHAIRRHPERFLDKSRYSMDWYYPVLSGALRGPRALARIEEGWQRFVVPGLGVRCVSPNPWVTGGETAELALALWAVGESDRAVTILADMQHLRADDGLYWTGYVFEDDAVWPAERTTWTAGALLLAVAALGGDEATTAVFGAERLPNGLAPGCCPPRL</sequence>
<evidence type="ECO:0008006" key="3">
    <source>
        <dbReference type="Google" id="ProtNLM"/>
    </source>
</evidence>
<evidence type="ECO:0000313" key="2">
    <source>
        <dbReference type="Proteomes" id="UP001152519"/>
    </source>
</evidence>
<dbReference type="InterPro" id="IPR008928">
    <property type="entry name" value="6-hairpin_glycosidase_sf"/>
</dbReference>
<dbReference type="Proteomes" id="UP001152519">
    <property type="component" value="Unassembled WGS sequence"/>
</dbReference>
<organism evidence="1 2">
    <name type="scientific">Actinacidiphila cocklensis</name>
    <dbReference type="NCBI Taxonomy" id="887465"/>
    <lineage>
        <taxon>Bacteria</taxon>
        <taxon>Bacillati</taxon>
        <taxon>Actinomycetota</taxon>
        <taxon>Actinomycetes</taxon>
        <taxon>Kitasatosporales</taxon>
        <taxon>Streptomycetaceae</taxon>
        <taxon>Actinacidiphila</taxon>
    </lineage>
</organism>